<dbReference type="InterPro" id="IPR001647">
    <property type="entry name" value="HTH_TetR"/>
</dbReference>
<evidence type="ECO:0000256" key="4">
    <source>
        <dbReference type="PROSITE-ProRule" id="PRU00335"/>
    </source>
</evidence>
<dbReference type="PANTHER" id="PTHR47506">
    <property type="entry name" value="TRANSCRIPTIONAL REGULATORY PROTEIN"/>
    <property type="match status" value="1"/>
</dbReference>
<dbReference type="Pfam" id="PF16925">
    <property type="entry name" value="TetR_C_13"/>
    <property type="match status" value="1"/>
</dbReference>
<dbReference type="SUPFAM" id="SSF46689">
    <property type="entry name" value="Homeodomain-like"/>
    <property type="match status" value="1"/>
</dbReference>
<dbReference type="InterPro" id="IPR036271">
    <property type="entry name" value="Tet_transcr_reg_TetR-rel_C_sf"/>
</dbReference>
<gene>
    <name evidence="6" type="ORF">CRM94_26990</name>
</gene>
<evidence type="ECO:0000256" key="1">
    <source>
        <dbReference type="ARBA" id="ARBA00023015"/>
    </source>
</evidence>
<comment type="caution">
    <text evidence="6">The sequence shown here is derived from an EMBL/GenBank/DDBJ whole genome shotgun (WGS) entry which is preliminary data.</text>
</comment>
<dbReference type="EMBL" id="PDDY01000004">
    <property type="protein sequence ID" value="PEH38076.1"/>
    <property type="molecule type" value="Genomic_DNA"/>
</dbReference>
<sequence length="193" mass="21127">MVRPREFDRDEVLDRALRVFWEQGYAATSTDDLLDAMQIGRQSLYNAFGDKRKLYLEALLRYSQRNVSTHLTRLKSAASPLVGIEAVLAGLIDDGCDQQVPGCMGVNAICEFGGRDPELNAMREQLGPVLDAALVERIREGQQGGEIDAELDASQAASYIQVTMQGIQVAARAGIAADSLRGIARFAVERLRA</sequence>
<feature type="domain" description="HTH tetR-type" evidence="5">
    <location>
        <begin position="6"/>
        <end position="66"/>
    </location>
</feature>
<evidence type="ECO:0000313" key="7">
    <source>
        <dbReference type="Proteomes" id="UP000220629"/>
    </source>
</evidence>
<dbReference type="Gene3D" id="1.10.10.60">
    <property type="entry name" value="Homeodomain-like"/>
    <property type="match status" value="1"/>
</dbReference>
<accession>A0A0M2Q922</accession>
<keyword evidence="3" id="KW-0804">Transcription</keyword>
<feature type="DNA-binding region" description="H-T-H motif" evidence="4">
    <location>
        <begin position="29"/>
        <end position="48"/>
    </location>
</feature>
<dbReference type="SUPFAM" id="SSF48498">
    <property type="entry name" value="Tetracyclin repressor-like, C-terminal domain"/>
    <property type="match status" value="1"/>
</dbReference>
<dbReference type="Proteomes" id="UP000220629">
    <property type="component" value="Unassembled WGS sequence"/>
</dbReference>
<reference evidence="7" key="1">
    <citation type="submission" date="2017-09" db="EMBL/GenBank/DDBJ databases">
        <title>FDA dAtabase for Regulatory Grade micrObial Sequences (FDA-ARGOS): Supporting development and validation of Infectious Disease Dx tests.</title>
        <authorList>
            <person name="Minogue T."/>
            <person name="Wolcott M."/>
            <person name="Wasieloski L."/>
            <person name="Aguilar W."/>
            <person name="Moore D."/>
            <person name="Tallon L."/>
            <person name="Sadzewicz L."/>
            <person name="Ott S."/>
            <person name="Zhao X."/>
            <person name="Nagaraj S."/>
            <person name="Vavikolanu K."/>
            <person name="Aluvathingal J."/>
            <person name="Nadendla S."/>
            <person name="Sichtig H."/>
        </authorList>
    </citation>
    <scope>NUCLEOTIDE SEQUENCE [LARGE SCALE GENOMIC DNA]</scope>
    <source>
        <strain evidence="7">FDAARGOS_390</strain>
    </source>
</reference>
<dbReference type="GO" id="GO:0003677">
    <property type="term" value="F:DNA binding"/>
    <property type="evidence" value="ECO:0007669"/>
    <property type="project" value="UniProtKB-UniRule"/>
</dbReference>
<keyword evidence="1" id="KW-0805">Transcription regulation</keyword>
<dbReference type="PROSITE" id="PS50977">
    <property type="entry name" value="HTH_TETR_2"/>
    <property type="match status" value="1"/>
</dbReference>
<evidence type="ECO:0000256" key="2">
    <source>
        <dbReference type="ARBA" id="ARBA00023125"/>
    </source>
</evidence>
<dbReference type="RefSeq" id="WP_046579816.1">
    <property type="nucleotide sequence ID" value="NZ_CADEPO010000002.1"/>
</dbReference>
<dbReference type="Gene3D" id="1.10.357.10">
    <property type="entry name" value="Tetracycline Repressor, domain 2"/>
    <property type="match status" value="1"/>
</dbReference>
<evidence type="ECO:0000256" key="3">
    <source>
        <dbReference type="ARBA" id="ARBA00023163"/>
    </source>
</evidence>
<organism evidence="6 7">
    <name type="scientific">Burkholderia gladioli</name>
    <name type="common">Pseudomonas marginata</name>
    <name type="synonym">Phytomonas marginata</name>
    <dbReference type="NCBI Taxonomy" id="28095"/>
    <lineage>
        <taxon>Bacteria</taxon>
        <taxon>Pseudomonadati</taxon>
        <taxon>Pseudomonadota</taxon>
        <taxon>Betaproteobacteria</taxon>
        <taxon>Burkholderiales</taxon>
        <taxon>Burkholderiaceae</taxon>
        <taxon>Burkholderia</taxon>
    </lineage>
</organism>
<evidence type="ECO:0000313" key="6">
    <source>
        <dbReference type="EMBL" id="PEH38076.1"/>
    </source>
</evidence>
<evidence type="ECO:0000259" key="5">
    <source>
        <dbReference type="PROSITE" id="PS50977"/>
    </source>
</evidence>
<keyword evidence="2 4" id="KW-0238">DNA-binding</keyword>
<name>A0A0M2Q922_BURGA</name>
<dbReference type="InterPro" id="IPR011075">
    <property type="entry name" value="TetR_C"/>
</dbReference>
<dbReference type="AlphaFoldDB" id="A0A0M2Q922"/>
<proteinExistence type="predicted"/>
<dbReference type="Pfam" id="PF00440">
    <property type="entry name" value="TetR_N"/>
    <property type="match status" value="1"/>
</dbReference>
<protein>
    <submittedName>
        <fullName evidence="6">TetR/AcrR family transcriptional regulator</fullName>
    </submittedName>
</protein>
<dbReference type="InterPro" id="IPR009057">
    <property type="entry name" value="Homeodomain-like_sf"/>
</dbReference>
<dbReference type="PANTHER" id="PTHR47506:SF1">
    <property type="entry name" value="HTH-TYPE TRANSCRIPTIONAL REGULATOR YJDC"/>
    <property type="match status" value="1"/>
</dbReference>